<keyword evidence="2" id="KW-1185">Reference proteome</keyword>
<organism evidence="1 2">
    <name type="scientific">Diversispora eburnea</name>
    <dbReference type="NCBI Taxonomy" id="1213867"/>
    <lineage>
        <taxon>Eukaryota</taxon>
        <taxon>Fungi</taxon>
        <taxon>Fungi incertae sedis</taxon>
        <taxon>Mucoromycota</taxon>
        <taxon>Glomeromycotina</taxon>
        <taxon>Glomeromycetes</taxon>
        <taxon>Diversisporales</taxon>
        <taxon>Diversisporaceae</taxon>
        <taxon>Diversispora</taxon>
    </lineage>
</organism>
<accession>A0A9N9FLF3</accession>
<dbReference type="Proteomes" id="UP000789706">
    <property type="component" value="Unassembled WGS sequence"/>
</dbReference>
<dbReference type="AlphaFoldDB" id="A0A9N9FLF3"/>
<evidence type="ECO:0000313" key="2">
    <source>
        <dbReference type="Proteomes" id="UP000789706"/>
    </source>
</evidence>
<sequence length="82" mass="9398">MLQLVNAERSKRDIAPVPLDHNKNTLTHDDPIGDLSARIKRLVIVDQILVKILLLDLVPKKQLRQHSSCDILIPERDYGSYM</sequence>
<reference evidence="1" key="1">
    <citation type="submission" date="2021-06" db="EMBL/GenBank/DDBJ databases">
        <authorList>
            <person name="Kallberg Y."/>
            <person name="Tangrot J."/>
            <person name="Rosling A."/>
        </authorList>
    </citation>
    <scope>NUCLEOTIDE SEQUENCE</scope>
    <source>
        <strain evidence="1">AZ414A</strain>
    </source>
</reference>
<proteinExistence type="predicted"/>
<protein>
    <submittedName>
        <fullName evidence="1">10784_t:CDS:1</fullName>
    </submittedName>
</protein>
<comment type="caution">
    <text evidence="1">The sequence shown here is derived from an EMBL/GenBank/DDBJ whole genome shotgun (WGS) entry which is preliminary data.</text>
</comment>
<name>A0A9N9FLF3_9GLOM</name>
<dbReference type="EMBL" id="CAJVPK010000699">
    <property type="protein sequence ID" value="CAG8541182.1"/>
    <property type="molecule type" value="Genomic_DNA"/>
</dbReference>
<evidence type="ECO:0000313" key="1">
    <source>
        <dbReference type="EMBL" id="CAG8541182.1"/>
    </source>
</evidence>
<gene>
    <name evidence="1" type="ORF">DEBURN_LOCUS6618</name>
</gene>